<dbReference type="InterPro" id="IPR044704">
    <property type="entry name" value="UGlyAH_cupin_N"/>
</dbReference>
<evidence type="ECO:0000313" key="3">
    <source>
        <dbReference type="Proteomes" id="UP000185770"/>
    </source>
</evidence>
<dbReference type="OrthoDB" id="9814939at2"/>
<dbReference type="InterPro" id="IPR013096">
    <property type="entry name" value="Cupin_2"/>
</dbReference>
<dbReference type="GO" id="GO:0071522">
    <property type="term" value="F:ureidoglycine aminohydrolase activity"/>
    <property type="evidence" value="ECO:0007669"/>
    <property type="project" value="InterPro"/>
</dbReference>
<dbReference type="PANTHER" id="PTHR34571:SF1">
    <property type="entry name" value="(S)-UREIDOGLYCINE AMINOHYDROLASE"/>
    <property type="match status" value="1"/>
</dbReference>
<dbReference type="NCBIfam" id="TIGR03214">
    <property type="entry name" value="ura-cupin"/>
    <property type="match status" value="1"/>
</dbReference>
<dbReference type="Pfam" id="PF07883">
    <property type="entry name" value="Cupin_2"/>
    <property type="match status" value="1"/>
</dbReference>
<dbReference type="PANTHER" id="PTHR34571">
    <property type="entry name" value="(S)-UREIDOGLYCINE AMINOHYDROLASE"/>
    <property type="match status" value="1"/>
</dbReference>
<dbReference type="Gene3D" id="2.60.120.10">
    <property type="entry name" value="Jelly Rolls"/>
    <property type="match status" value="2"/>
</dbReference>
<dbReference type="InterPro" id="IPR011051">
    <property type="entry name" value="RmlC_Cupin_sf"/>
</dbReference>
<sequence length="261" mass="28874">MGYFNNQTGYPTDILSTRAIIKRGNYALIPPNGLVRNVIPGFENCDVTILSTPKLGATFVDYLVTLHDCGRNTKGFGGEEIETFVYVIDGAITASADATDYPLTAGGYLYCPAGVTMRLENANGGQSSRLFLYKRRYQHIKGYEAHVVSNNVANLEKIHYEGMSEVILQDLLPKDLGFDMNMHILSFAPGASHGYIETHVQEHGAYILSGAGVYNLDNEWMPVKQGDYIFMGAYVQQAGYAVGQETFSYIYSKDCNRDVEP</sequence>
<keyword evidence="2" id="KW-0378">Hydrolase</keyword>
<reference evidence="2 3" key="1">
    <citation type="submission" date="2016-09" db="EMBL/GenBank/DDBJ databases">
        <title>Serratia marcescens MSU-97 and epiphytic antimycotic-producing bacteria.</title>
        <authorList>
            <person name="Matilla M.A."/>
        </authorList>
    </citation>
    <scope>NUCLEOTIDE SEQUENCE [LARGE SCALE GENOMIC DNA]</scope>
    <source>
        <strain evidence="2 3">MSU-97</strain>
    </source>
</reference>
<dbReference type="CDD" id="cd02212">
    <property type="entry name" value="cupin_UGlyAH_C"/>
    <property type="match status" value="1"/>
</dbReference>
<feature type="domain" description="Cupin type-2" evidence="1">
    <location>
        <begin position="185"/>
        <end position="247"/>
    </location>
</feature>
<evidence type="ECO:0000313" key="2">
    <source>
        <dbReference type="EMBL" id="OKB68203.1"/>
    </source>
</evidence>
<evidence type="ECO:0000259" key="1">
    <source>
        <dbReference type="Pfam" id="PF07883"/>
    </source>
</evidence>
<dbReference type="AlphaFoldDB" id="A0A1Q4P4Y9"/>
<dbReference type="SUPFAM" id="SSF51182">
    <property type="entry name" value="RmlC-like cupins"/>
    <property type="match status" value="1"/>
</dbReference>
<dbReference type="InterPro" id="IPR017627">
    <property type="entry name" value="UGHY"/>
</dbReference>
<comment type="caution">
    <text evidence="2">The sequence shown here is derived from an EMBL/GenBank/DDBJ whole genome shotgun (WGS) entry which is preliminary data.</text>
</comment>
<gene>
    <name evidence="2" type="ORF">BHU62_04190</name>
</gene>
<accession>A0A1Q4P4Y9</accession>
<dbReference type="InterPro" id="IPR014710">
    <property type="entry name" value="RmlC-like_jellyroll"/>
</dbReference>
<organism evidence="2 3">
    <name type="scientific">Serratia marcescens</name>
    <dbReference type="NCBI Taxonomy" id="615"/>
    <lineage>
        <taxon>Bacteria</taxon>
        <taxon>Pseudomonadati</taxon>
        <taxon>Pseudomonadota</taxon>
        <taxon>Gammaproteobacteria</taxon>
        <taxon>Enterobacterales</taxon>
        <taxon>Yersiniaceae</taxon>
        <taxon>Serratia</taxon>
    </lineage>
</organism>
<proteinExistence type="predicted"/>
<dbReference type="InterPro" id="IPR044697">
    <property type="entry name" value="UGlyAH_cupin_C"/>
</dbReference>
<dbReference type="EMBL" id="MJAO01000003">
    <property type="protein sequence ID" value="OKB68203.1"/>
    <property type="molecule type" value="Genomic_DNA"/>
</dbReference>
<dbReference type="CDD" id="cd02211">
    <property type="entry name" value="cupin_UGlyAH_N"/>
    <property type="match status" value="1"/>
</dbReference>
<name>A0A1Q4P4Y9_SERMA</name>
<dbReference type="RefSeq" id="WP_073529310.1">
    <property type="nucleotide sequence ID" value="NZ_MJAO01000003.1"/>
</dbReference>
<protein>
    <submittedName>
        <fullName evidence="2">(S)-ureidoglycine aminohydrolase</fullName>
    </submittedName>
</protein>
<dbReference type="Proteomes" id="UP000185770">
    <property type="component" value="Unassembled WGS sequence"/>
</dbReference>